<keyword evidence="8" id="KW-1185">Reference proteome</keyword>
<keyword evidence="5 6" id="KW-0472">Membrane</keyword>
<dbReference type="PANTHER" id="PTHR16296">
    <property type="entry name" value="UNCHARACTERIZED HYPOTHALAMUS PROTEIN HT007"/>
    <property type="match status" value="1"/>
</dbReference>
<dbReference type="Proteomes" id="UP001153954">
    <property type="component" value="Unassembled WGS sequence"/>
</dbReference>
<feature type="transmembrane region" description="Helical" evidence="6">
    <location>
        <begin position="173"/>
        <end position="193"/>
    </location>
</feature>
<accession>A0AAU9VEI7</accession>
<dbReference type="Pfam" id="PF07114">
    <property type="entry name" value="TMEM126"/>
    <property type="match status" value="1"/>
</dbReference>
<evidence type="ECO:0000256" key="2">
    <source>
        <dbReference type="ARBA" id="ARBA00022692"/>
    </source>
</evidence>
<reference evidence="7" key="1">
    <citation type="submission" date="2022-03" db="EMBL/GenBank/DDBJ databases">
        <authorList>
            <person name="Tunstrom K."/>
        </authorList>
    </citation>
    <scope>NUCLEOTIDE SEQUENCE</scope>
</reference>
<organism evidence="7 8">
    <name type="scientific">Euphydryas editha</name>
    <name type="common">Edith's checkerspot</name>
    <dbReference type="NCBI Taxonomy" id="104508"/>
    <lineage>
        <taxon>Eukaryota</taxon>
        <taxon>Metazoa</taxon>
        <taxon>Ecdysozoa</taxon>
        <taxon>Arthropoda</taxon>
        <taxon>Hexapoda</taxon>
        <taxon>Insecta</taxon>
        <taxon>Pterygota</taxon>
        <taxon>Neoptera</taxon>
        <taxon>Endopterygota</taxon>
        <taxon>Lepidoptera</taxon>
        <taxon>Glossata</taxon>
        <taxon>Ditrysia</taxon>
        <taxon>Papilionoidea</taxon>
        <taxon>Nymphalidae</taxon>
        <taxon>Nymphalinae</taxon>
        <taxon>Euphydryas</taxon>
    </lineage>
</organism>
<evidence type="ECO:0000256" key="5">
    <source>
        <dbReference type="ARBA" id="ARBA00023136"/>
    </source>
</evidence>
<protein>
    <recommendedName>
        <fullName evidence="9">Transmembrane protein 126A</fullName>
    </recommendedName>
</protein>
<dbReference type="EMBL" id="CAKOGL010000031">
    <property type="protein sequence ID" value="CAH2107976.1"/>
    <property type="molecule type" value="Genomic_DNA"/>
</dbReference>
<feature type="transmembrane region" description="Helical" evidence="6">
    <location>
        <begin position="79"/>
        <end position="97"/>
    </location>
</feature>
<evidence type="ECO:0000256" key="1">
    <source>
        <dbReference type="ARBA" id="ARBA00004225"/>
    </source>
</evidence>
<keyword evidence="2 6" id="KW-0812">Transmembrane</keyword>
<comment type="caution">
    <text evidence="7">The sequence shown here is derived from an EMBL/GenBank/DDBJ whole genome shotgun (WGS) entry which is preliminary data.</text>
</comment>
<feature type="transmembrane region" description="Helical" evidence="6">
    <location>
        <begin position="40"/>
        <end position="59"/>
    </location>
</feature>
<feature type="transmembrane region" description="Helical" evidence="6">
    <location>
        <begin position="118"/>
        <end position="141"/>
    </location>
</feature>
<dbReference type="PANTHER" id="PTHR16296:SF2">
    <property type="entry name" value="TRANSMEMBRANE PROTEIN 126A"/>
    <property type="match status" value="1"/>
</dbReference>
<sequence>MALMKGSQIPKDAVVLDENEATGYIWDVVSKWDSWTETWALRYGPIILGAINSISGIMINSHYRWRFKLGSYGHFSSGVPIVVMPGMLTIVFHKHIIGTDMLLMKSDVCPICYELRSTALQMSLGLLYPMILAPTSALMLANRYSTFRVPHLFEGPKVMFGFLKKHTKPFTGTLGYIALIQLAASAFITYSEMKNTLSIRHKMLEMEKEFEREKKQKY</sequence>
<dbReference type="InterPro" id="IPR009801">
    <property type="entry name" value="TMEM126"/>
</dbReference>
<comment type="subcellular location">
    <subcellularLocation>
        <location evidence="1">Mitochondrion membrane</location>
        <topology evidence="1">Multi-pass membrane protein</topology>
    </subcellularLocation>
</comment>
<evidence type="ECO:0000313" key="8">
    <source>
        <dbReference type="Proteomes" id="UP001153954"/>
    </source>
</evidence>
<keyword evidence="4" id="KW-0496">Mitochondrion</keyword>
<evidence type="ECO:0000313" key="7">
    <source>
        <dbReference type="EMBL" id="CAH2107976.1"/>
    </source>
</evidence>
<name>A0AAU9VEI7_EUPED</name>
<dbReference type="GO" id="GO:0031966">
    <property type="term" value="C:mitochondrial membrane"/>
    <property type="evidence" value="ECO:0007669"/>
    <property type="project" value="UniProtKB-SubCell"/>
</dbReference>
<evidence type="ECO:0000256" key="4">
    <source>
        <dbReference type="ARBA" id="ARBA00023128"/>
    </source>
</evidence>
<dbReference type="GO" id="GO:0032981">
    <property type="term" value="P:mitochondrial respiratory chain complex I assembly"/>
    <property type="evidence" value="ECO:0007669"/>
    <property type="project" value="TreeGrafter"/>
</dbReference>
<keyword evidence="3 6" id="KW-1133">Transmembrane helix</keyword>
<evidence type="ECO:0000256" key="6">
    <source>
        <dbReference type="SAM" id="Phobius"/>
    </source>
</evidence>
<gene>
    <name evidence="7" type="ORF">EEDITHA_LOCUS21952</name>
</gene>
<evidence type="ECO:0000256" key="3">
    <source>
        <dbReference type="ARBA" id="ARBA00022989"/>
    </source>
</evidence>
<evidence type="ECO:0008006" key="9">
    <source>
        <dbReference type="Google" id="ProtNLM"/>
    </source>
</evidence>
<proteinExistence type="predicted"/>
<dbReference type="AlphaFoldDB" id="A0AAU9VEI7"/>